<feature type="compositionally biased region" description="Basic and acidic residues" evidence="1">
    <location>
        <begin position="7"/>
        <end position="23"/>
    </location>
</feature>
<protein>
    <submittedName>
        <fullName evidence="2">DUF2865 domain-containing protein</fullName>
    </submittedName>
</protein>
<reference evidence="2 3" key="1">
    <citation type="journal article" date="2017" name="Int. J. Syst. Evol. Microbiol.">
        <title>Roseitalea porphyridii gen. nov., sp. nov., isolated from a red alga, and reclassification of Hoeflea suaedae Chung et al. 2013 as Pseudohoeflea suaedae gen. nov., comb. nov.</title>
        <authorList>
            <person name="Hyeon J.W."/>
            <person name="Jeong S.E."/>
            <person name="Baek K."/>
            <person name="Jeon C.O."/>
        </authorList>
    </citation>
    <scope>NUCLEOTIDE SEQUENCE [LARGE SCALE GENOMIC DNA]</scope>
    <source>
        <strain evidence="2 3">MA7-20</strain>
    </source>
</reference>
<keyword evidence="3" id="KW-1185">Reference proteome</keyword>
<dbReference type="Pfam" id="PF11064">
    <property type="entry name" value="DUF2865"/>
    <property type="match status" value="1"/>
</dbReference>
<evidence type="ECO:0000256" key="1">
    <source>
        <dbReference type="SAM" id="MobiDB-lite"/>
    </source>
</evidence>
<dbReference type="AlphaFoldDB" id="A0A4P6V110"/>
<feature type="region of interest" description="Disordered" evidence="1">
    <location>
        <begin position="1"/>
        <end position="23"/>
    </location>
</feature>
<sequence>MQSNLAELERVRDRNRGGASQREIRRLERAVQSACRPRETRTAAVRREPGTRVKVEPRAPAATIRPTPQPSFSGNNRTLCVRTCDGYFFPISFATSASNLERDAAICSALCPAAPTKLFVHRSGDDEGPQNMTALDGTPYTDLETAFSFRERKRSADCTCGQANIALIGVEGAEPAETEATQTRDEETVPTLRPAPRPDAAADPETAMNESQGLTVRRMVDIARSVSVGEIYDVAEGRDKIRVVGGEFLPDPEEAIDLTAPAPTPFP</sequence>
<dbReference type="KEGG" id="rpod:E0E05_10725"/>
<accession>A0A4P6V110</accession>
<dbReference type="EMBL" id="CP036532">
    <property type="protein sequence ID" value="QBK31022.1"/>
    <property type="molecule type" value="Genomic_DNA"/>
</dbReference>
<gene>
    <name evidence="2" type="ORF">E0E05_10725</name>
</gene>
<evidence type="ECO:0000313" key="2">
    <source>
        <dbReference type="EMBL" id="QBK31022.1"/>
    </source>
</evidence>
<dbReference type="Proteomes" id="UP000293719">
    <property type="component" value="Chromosome"/>
</dbReference>
<organism evidence="2 3">
    <name type="scientific">Roseitalea porphyridii</name>
    <dbReference type="NCBI Taxonomy" id="1852022"/>
    <lineage>
        <taxon>Bacteria</taxon>
        <taxon>Pseudomonadati</taxon>
        <taxon>Pseudomonadota</taxon>
        <taxon>Alphaproteobacteria</taxon>
        <taxon>Hyphomicrobiales</taxon>
        <taxon>Ahrensiaceae</taxon>
        <taxon>Roseitalea</taxon>
    </lineage>
</organism>
<feature type="region of interest" description="Disordered" evidence="1">
    <location>
        <begin position="174"/>
        <end position="207"/>
    </location>
</feature>
<proteinExistence type="predicted"/>
<evidence type="ECO:0000313" key="3">
    <source>
        <dbReference type="Proteomes" id="UP000293719"/>
    </source>
</evidence>
<name>A0A4P6V110_9HYPH</name>
<dbReference type="InterPro" id="IPR021293">
    <property type="entry name" value="DUF2865"/>
</dbReference>